<name>A0ABQ5SEC3_9CHLO</name>
<protein>
    <submittedName>
        <fullName evidence="1">Uncharacterized protein</fullName>
    </submittedName>
</protein>
<dbReference type="CDD" id="cd09271">
    <property type="entry name" value="RNase_H2-C"/>
    <property type="match status" value="1"/>
</dbReference>
<dbReference type="EMBL" id="BSDZ01000079">
    <property type="protein sequence ID" value="GLI68236.1"/>
    <property type="molecule type" value="Genomic_DNA"/>
</dbReference>
<sequence>MASSSVITIQTGLSNGYMHNLPIKLANNTTSAKLEETWTQGQGRETDQAFLRGRLLRGARVSLPEGYRGFVIRSNNSHISSDECQRQWTASSEFSSFTLWAHDVAPGPSDPFRRALEWCALSNLVHTVVSLEETEQELRSIMSTTASIIQ</sequence>
<proteinExistence type="predicted"/>
<evidence type="ECO:0000313" key="1">
    <source>
        <dbReference type="EMBL" id="GLI68236.1"/>
    </source>
</evidence>
<comment type="caution">
    <text evidence="1">The sequence shown here is derived from an EMBL/GenBank/DDBJ whole genome shotgun (WGS) entry which is preliminary data.</text>
</comment>
<organism evidence="1 2">
    <name type="scientific">Volvox africanus</name>
    <dbReference type="NCBI Taxonomy" id="51714"/>
    <lineage>
        <taxon>Eukaryota</taxon>
        <taxon>Viridiplantae</taxon>
        <taxon>Chlorophyta</taxon>
        <taxon>core chlorophytes</taxon>
        <taxon>Chlorophyceae</taxon>
        <taxon>CS clade</taxon>
        <taxon>Chlamydomonadales</taxon>
        <taxon>Volvocaceae</taxon>
        <taxon>Volvox</taxon>
    </lineage>
</organism>
<dbReference type="PANTHER" id="PTHR47204">
    <property type="entry name" value="OS02G0168900 PROTEIN"/>
    <property type="match status" value="1"/>
</dbReference>
<keyword evidence="2" id="KW-1185">Reference proteome</keyword>
<dbReference type="Pfam" id="PF08615">
    <property type="entry name" value="RNase_H2_suC"/>
    <property type="match status" value="1"/>
</dbReference>
<gene>
    <name evidence="1" type="ORF">VaNZ11_012586</name>
</gene>
<dbReference type="Proteomes" id="UP001165090">
    <property type="component" value="Unassembled WGS sequence"/>
</dbReference>
<dbReference type="Gene3D" id="2.40.128.680">
    <property type="match status" value="1"/>
</dbReference>
<evidence type="ECO:0000313" key="2">
    <source>
        <dbReference type="Proteomes" id="UP001165090"/>
    </source>
</evidence>
<dbReference type="InterPro" id="IPR013924">
    <property type="entry name" value="RNase_H2_suC"/>
</dbReference>
<dbReference type="PANTHER" id="PTHR47204:SF1">
    <property type="entry name" value="RIBONUCLEASE H2 SUBUNIT C"/>
    <property type="match status" value="1"/>
</dbReference>
<accession>A0ABQ5SEC3</accession>
<reference evidence="1 2" key="1">
    <citation type="journal article" date="2023" name="IScience">
        <title>Expanded male sex-determining region conserved during the evolution of homothallism in the green alga Volvox.</title>
        <authorList>
            <person name="Yamamoto K."/>
            <person name="Matsuzaki R."/>
            <person name="Mahakham W."/>
            <person name="Heman W."/>
            <person name="Sekimoto H."/>
            <person name="Kawachi M."/>
            <person name="Minakuchi Y."/>
            <person name="Toyoda A."/>
            <person name="Nozaki H."/>
        </authorList>
    </citation>
    <scope>NUCLEOTIDE SEQUENCE [LARGE SCALE GENOMIC DNA]</scope>
    <source>
        <strain evidence="1 2">NIES-4468</strain>
    </source>
</reference>